<evidence type="ECO:0000313" key="2">
    <source>
        <dbReference type="Proteomes" id="UP000050909"/>
    </source>
</evidence>
<dbReference type="AlphaFoldDB" id="A0A0R1GTW8"/>
<evidence type="ECO:0000313" key="1">
    <source>
        <dbReference type="EMBL" id="KRK37638.1"/>
    </source>
</evidence>
<sequence length="150" mass="17235">MLYTYPALFYFDDTETEEVPYFVHFPDLENSATQGNNISDAIRMAVDLLGNLLTYYVEDGKHVPRPSNINDLSLVGNNPFKDDDFDFKFQVDKSFISMVTVDLDDFLDYNDPIELTLAIPKWADESGKRLHLHYSKALTDAIMQKTDEAH</sequence>
<protein>
    <recommendedName>
        <fullName evidence="3">HicB-like antitoxin of toxin-antitoxin system domain-containing protein</fullName>
    </recommendedName>
</protein>
<dbReference type="EMBL" id="AZCV01000004">
    <property type="protein sequence ID" value="KRK37638.1"/>
    <property type="molecule type" value="Genomic_DNA"/>
</dbReference>
<organism evidence="1 2">
    <name type="scientific">Amylolactobacillus amylotrophicus DSM 20534</name>
    <dbReference type="NCBI Taxonomy" id="1423722"/>
    <lineage>
        <taxon>Bacteria</taxon>
        <taxon>Bacillati</taxon>
        <taxon>Bacillota</taxon>
        <taxon>Bacilli</taxon>
        <taxon>Lactobacillales</taxon>
        <taxon>Lactobacillaceae</taxon>
        <taxon>Amylolactobacillus</taxon>
    </lineage>
</organism>
<dbReference type="SUPFAM" id="SSF143100">
    <property type="entry name" value="TTHA1013/TTHA0281-like"/>
    <property type="match status" value="1"/>
</dbReference>
<dbReference type="RefSeq" id="WP_056945768.1">
    <property type="nucleotide sequence ID" value="NZ_AZCV01000004.1"/>
</dbReference>
<dbReference type="Gene3D" id="3.30.160.250">
    <property type="match status" value="1"/>
</dbReference>
<proteinExistence type="predicted"/>
<accession>A0A0R1GTW8</accession>
<dbReference type="InterPro" id="IPR035069">
    <property type="entry name" value="TTHA1013/TTHA0281-like"/>
</dbReference>
<comment type="caution">
    <text evidence="1">The sequence shown here is derived from an EMBL/GenBank/DDBJ whole genome shotgun (WGS) entry which is preliminary data.</text>
</comment>
<dbReference type="PATRIC" id="fig|1423722.3.peg.1279"/>
<name>A0A0R1GTW8_9LACO</name>
<reference evidence="1 2" key="1">
    <citation type="journal article" date="2015" name="Genome Announc.">
        <title>Expanding the biotechnology potential of lactobacilli through comparative genomics of 213 strains and associated genera.</title>
        <authorList>
            <person name="Sun Z."/>
            <person name="Harris H.M."/>
            <person name="McCann A."/>
            <person name="Guo C."/>
            <person name="Argimon S."/>
            <person name="Zhang W."/>
            <person name="Yang X."/>
            <person name="Jeffery I.B."/>
            <person name="Cooney J.C."/>
            <person name="Kagawa T.F."/>
            <person name="Liu W."/>
            <person name="Song Y."/>
            <person name="Salvetti E."/>
            <person name="Wrobel A."/>
            <person name="Rasinkangas P."/>
            <person name="Parkhill J."/>
            <person name="Rea M.C."/>
            <person name="O'Sullivan O."/>
            <person name="Ritari J."/>
            <person name="Douillard F.P."/>
            <person name="Paul Ross R."/>
            <person name="Yang R."/>
            <person name="Briner A.E."/>
            <person name="Felis G.E."/>
            <person name="de Vos W.M."/>
            <person name="Barrangou R."/>
            <person name="Klaenhammer T.R."/>
            <person name="Caufield P.W."/>
            <person name="Cui Y."/>
            <person name="Zhang H."/>
            <person name="O'Toole P.W."/>
        </authorList>
    </citation>
    <scope>NUCLEOTIDE SEQUENCE [LARGE SCALE GENOMIC DNA]</scope>
    <source>
        <strain evidence="1 2">DSM 20534</strain>
    </source>
</reference>
<dbReference type="Proteomes" id="UP000050909">
    <property type="component" value="Unassembled WGS sequence"/>
</dbReference>
<evidence type="ECO:0008006" key="3">
    <source>
        <dbReference type="Google" id="ProtNLM"/>
    </source>
</evidence>
<keyword evidence="2" id="KW-1185">Reference proteome</keyword>
<gene>
    <name evidence="1" type="ORF">FC62_GL001254</name>
</gene>